<sequence length="143" mass="15635">MSSELPLARSPASAFGTMTNLTSTAVFTADDAPTNKPTKLIAVTSAIRAAQVELKAKAILSLELAESEAAAIKKVEKEKSLFKKREIEKNRWNGGSYDLGWKAEMRAAFRTIHGQGPRCLSGCCYCGWRKANEGLDQWEGILK</sequence>
<reference evidence="1 2" key="1">
    <citation type="submission" date="2024-02" db="EMBL/GenBank/DDBJ databases">
        <title>De novo assembly and annotation of 12 fungi associated with fruit tree decline syndrome in Ontario, Canada.</title>
        <authorList>
            <person name="Sulman M."/>
            <person name="Ellouze W."/>
            <person name="Ilyukhin E."/>
        </authorList>
    </citation>
    <scope>NUCLEOTIDE SEQUENCE [LARGE SCALE GENOMIC DNA]</scope>
    <source>
        <strain evidence="1 2">M1-105</strain>
    </source>
</reference>
<evidence type="ECO:0000313" key="1">
    <source>
        <dbReference type="EMBL" id="KAL1621931.1"/>
    </source>
</evidence>
<proteinExistence type="predicted"/>
<dbReference type="Proteomes" id="UP001521116">
    <property type="component" value="Unassembled WGS sequence"/>
</dbReference>
<keyword evidence="2" id="KW-1185">Reference proteome</keyword>
<name>A0ABR3SII0_9PEZI</name>
<organism evidence="1 2">
    <name type="scientific">Neofusicoccum ribis</name>
    <dbReference type="NCBI Taxonomy" id="45134"/>
    <lineage>
        <taxon>Eukaryota</taxon>
        <taxon>Fungi</taxon>
        <taxon>Dikarya</taxon>
        <taxon>Ascomycota</taxon>
        <taxon>Pezizomycotina</taxon>
        <taxon>Dothideomycetes</taxon>
        <taxon>Dothideomycetes incertae sedis</taxon>
        <taxon>Botryosphaeriales</taxon>
        <taxon>Botryosphaeriaceae</taxon>
        <taxon>Neofusicoccum</taxon>
    </lineage>
</organism>
<comment type="caution">
    <text evidence="1">The sequence shown here is derived from an EMBL/GenBank/DDBJ whole genome shotgun (WGS) entry which is preliminary data.</text>
</comment>
<evidence type="ECO:0000313" key="2">
    <source>
        <dbReference type="Proteomes" id="UP001521116"/>
    </source>
</evidence>
<accession>A0ABR3SII0</accession>
<dbReference type="EMBL" id="JAJVDC020000144">
    <property type="protein sequence ID" value="KAL1621931.1"/>
    <property type="molecule type" value="Genomic_DNA"/>
</dbReference>
<protein>
    <submittedName>
        <fullName evidence="1">Uncharacterized protein</fullName>
    </submittedName>
</protein>
<gene>
    <name evidence="1" type="ORF">SLS56_009009</name>
</gene>